<dbReference type="InterPro" id="IPR010352">
    <property type="entry name" value="DUF945"/>
</dbReference>
<dbReference type="Pfam" id="PF06097">
    <property type="entry name" value="DUF945"/>
    <property type="match status" value="1"/>
</dbReference>
<gene>
    <name evidence="1" type="ORF">H0484_03130</name>
</gene>
<protein>
    <submittedName>
        <fullName evidence="1">YdgA family protein</fullName>
    </submittedName>
</protein>
<dbReference type="Proteomes" id="UP000776983">
    <property type="component" value="Unassembled WGS sequence"/>
</dbReference>
<comment type="caution">
    <text evidence="1">The sequence shown here is derived from an EMBL/GenBank/DDBJ whole genome shotgun (WGS) entry which is preliminary data.</text>
</comment>
<reference evidence="1 2" key="1">
    <citation type="submission" date="2020-07" db="EMBL/GenBank/DDBJ databases">
        <title>Pusillimonas sp. nov., isolated from poultry manure in Taiwan.</title>
        <authorList>
            <person name="Lin S.-Y."/>
            <person name="Tang Y.-S."/>
            <person name="Young C.-C."/>
        </authorList>
    </citation>
    <scope>NUCLEOTIDE SEQUENCE [LARGE SCALE GENOMIC DNA]</scope>
    <source>
        <strain evidence="1 2">CC-YST705</strain>
    </source>
</reference>
<proteinExistence type="predicted"/>
<accession>A0ABS8C9N6</accession>
<organism evidence="1 2">
    <name type="scientific">Mesopusillimonas faecipullorum</name>
    <dbReference type="NCBI Taxonomy" id="2755040"/>
    <lineage>
        <taxon>Bacteria</taxon>
        <taxon>Pseudomonadati</taxon>
        <taxon>Pseudomonadota</taxon>
        <taxon>Betaproteobacteria</taxon>
        <taxon>Burkholderiales</taxon>
        <taxon>Alcaligenaceae</taxon>
        <taxon>Mesopusillimonas</taxon>
    </lineage>
</organism>
<dbReference type="EMBL" id="JACDXW010000001">
    <property type="protein sequence ID" value="MCB5362748.1"/>
    <property type="molecule type" value="Genomic_DNA"/>
</dbReference>
<keyword evidence="2" id="KW-1185">Reference proteome</keyword>
<evidence type="ECO:0000313" key="1">
    <source>
        <dbReference type="EMBL" id="MCB5362748.1"/>
    </source>
</evidence>
<name>A0ABS8C9N6_9BURK</name>
<dbReference type="RefSeq" id="WP_226952971.1">
    <property type="nucleotide sequence ID" value="NZ_JACDXW010000001.1"/>
</dbReference>
<evidence type="ECO:0000313" key="2">
    <source>
        <dbReference type="Proteomes" id="UP000776983"/>
    </source>
</evidence>
<sequence>MKKSVVGTVAIVLVAGVWLGTTWYTGTKLESESAERIALANAQLAQLDPESDLVLSQVSFERGFFSSHARYALTVADKGAEPDLRLEFDNVYEHGPFPASALKQGQLLPQLAFVRSELANTADGQAWFELAKGKAPLLSEVLLSYGGNAKFDVRFAPLEMASEELSFMFAGADLNGTFKADKEHAQGVFRAPELNMITRTNSSGLVKFSLKDSQLDFDSPKNAFGIQTGDAELRIAQLSVSEEEGFDLVVDKLAYGGSSTEDAQFMQGKAYLNTGSVSLNGQDFGSQALTIKMDKIDGKAMKQFSDLYSQLMAQSEEDDAFAGSDALMQAGMNLLAANPTLALDDFSWTTPQGRSTLAVHSEWQAPASLQMPVAVLASQAVKQINIDLNLNKPMAVDLLAKYLQGSEDMEAPEAQALAEQQVDEILAGMGMFGLLKAEGDTVSSQVQYDGSSIIVNGQPLPTEALLGLMMAM</sequence>